<accession>A0ACC5R1Y6</accession>
<organism evidence="1 2">
    <name type="scientific">Taklimakanibacter albus</name>
    <dbReference type="NCBI Taxonomy" id="2800327"/>
    <lineage>
        <taxon>Bacteria</taxon>
        <taxon>Pseudomonadati</taxon>
        <taxon>Pseudomonadota</taxon>
        <taxon>Alphaproteobacteria</taxon>
        <taxon>Hyphomicrobiales</taxon>
        <taxon>Aestuariivirgaceae</taxon>
        <taxon>Taklimakanibacter</taxon>
    </lineage>
</organism>
<gene>
    <name evidence="1" type="ORF">JHL16_09850</name>
</gene>
<comment type="caution">
    <text evidence="1">The sequence shown here is derived from an EMBL/GenBank/DDBJ whole genome shotgun (WGS) entry which is preliminary data.</text>
</comment>
<dbReference type="EMBL" id="JAENHL010000006">
    <property type="protein sequence ID" value="MBK1866656.1"/>
    <property type="molecule type" value="Genomic_DNA"/>
</dbReference>
<evidence type="ECO:0000313" key="2">
    <source>
        <dbReference type="Proteomes" id="UP000616151"/>
    </source>
</evidence>
<proteinExistence type="predicted"/>
<protein>
    <submittedName>
        <fullName evidence="1">DUF1203 domain-containing protein</fullName>
    </submittedName>
</protein>
<keyword evidence="2" id="KW-1185">Reference proteome</keyword>
<sequence>MSAIAFIALDTEEVRALQNGAPDANGQTPERHISDGDGVPCRHCQRDVGKGEAYLILNYRPFPALQPYAESGPIFIHAEPCERYAATSETPDMFFKNGRRYLIKGYYANDRIAYGTGTIVAPEDMEKAAARILERSDIAYVHVRSALNNCYQLRIERAG</sequence>
<name>A0ACC5R1Y6_9HYPH</name>
<evidence type="ECO:0000313" key="1">
    <source>
        <dbReference type="EMBL" id="MBK1866656.1"/>
    </source>
</evidence>
<dbReference type="Proteomes" id="UP000616151">
    <property type="component" value="Unassembled WGS sequence"/>
</dbReference>
<reference evidence="1" key="1">
    <citation type="submission" date="2021-01" db="EMBL/GenBank/DDBJ databases">
        <authorList>
            <person name="Sun Q."/>
        </authorList>
    </citation>
    <scope>NUCLEOTIDE SEQUENCE</scope>
    <source>
        <strain evidence="1">YIM B02566</strain>
    </source>
</reference>